<gene>
    <name evidence="2" type="ORF">MIU77_08960</name>
</gene>
<dbReference type="SUPFAM" id="SSF69786">
    <property type="entry name" value="YggU-like"/>
    <property type="match status" value="1"/>
</dbReference>
<sequence length="84" mass="8889">MSDGAGGEIVVVAVKAGSRKGPLVDPAPAAEGRPWTVHVREPAVEGKANRAVRRVLAEHFGVPPSRVTLVAGATARIKRFRVER</sequence>
<dbReference type="RefSeq" id="WP_240172540.1">
    <property type="nucleotide sequence ID" value="NZ_CP092365.1"/>
</dbReference>
<dbReference type="Gene3D" id="3.30.1200.10">
    <property type="entry name" value="YggU-like"/>
    <property type="match status" value="1"/>
</dbReference>
<dbReference type="Pfam" id="PF02594">
    <property type="entry name" value="DUF167"/>
    <property type="match status" value="1"/>
</dbReference>
<dbReference type="InterPro" id="IPR003746">
    <property type="entry name" value="DUF167"/>
</dbReference>
<keyword evidence="3" id="KW-1185">Reference proteome</keyword>
<comment type="similarity">
    <text evidence="1">Belongs to the UPF0235 family.</text>
</comment>
<protein>
    <submittedName>
        <fullName evidence="2">DUF167 domain-containing protein</fullName>
    </submittedName>
</protein>
<dbReference type="SMART" id="SM01152">
    <property type="entry name" value="DUF167"/>
    <property type="match status" value="1"/>
</dbReference>
<evidence type="ECO:0000256" key="1">
    <source>
        <dbReference type="ARBA" id="ARBA00010364"/>
    </source>
</evidence>
<name>A0ABY3U648_9MYCO</name>
<evidence type="ECO:0000313" key="2">
    <source>
        <dbReference type="EMBL" id="ULN54344.1"/>
    </source>
</evidence>
<dbReference type="NCBIfam" id="TIGR00251">
    <property type="entry name" value="DUF167 family protein"/>
    <property type="match status" value="1"/>
</dbReference>
<proteinExistence type="inferred from homology"/>
<dbReference type="Proteomes" id="UP001055200">
    <property type="component" value="Chromosome"/>
</dbReference>
<dbReference type="InterPro" id="IPR036591">
    <property type="entry name" value="YggU-like_sf"/>
</dbReference>
<dbReference type="EMBL" id="CP092365">
    <property type="protein sequence ID" value="ULN54344.1"/>
    <property type="molecule type" value="Genomic_DNA"/>
</dbReference>
<organism evidence="2 3">
    <name type="scientific">Mycolicibacillus parakoreensis</name>
    <dbReference type="NCBI Taxonomy" id="1069221"/>
    <lineage>
        <taxon>Bacteria</taxon>
        <taxon>Bacillati</taxon>
        <taxon>Actinomycetota</taxon>
        <taxon>Actinomycetes</taxon>
        <taxon>Mycobacteriales</taxon>
        <taxon>Mycobacteriaceae</taxon>
        <taxon>Mycolicibacillus</taxon>
    </lineage>
</organism>
<evidence type="ECO:0000313" key="3">
    <source>
        <dbReference type="Proteomes" id="UP001055200"/>
    </source>
</evidence>
<reference evidence="2" key="1">
    <citation type="submission" date="2022-08" db="EMBL/GenBank/DDBJ databases">
        <title>Complete genome sequence of 14 non-tuberculosis mycobacteria type-strains.</title>
        <authorList>
            <person name="Igarashi Y."/>
            <person name="Osugi A."/>
            <person name="Mitarai S."/>
        </authorList>
    </citation>
    <scope>NUCLEOTIDE SEQUENCE</scope>
    <source>
        <strain evidence="2">DSM 45575</strain>
    </source>
</reference>
<accession>A0ABY3U648</accession>